<feature type="compositionally biased region" description="Polar residues" evidence="1">
    <location>
        <begin position="23"/>
        <end position="39"/>
    </location>
</feature>
<keyword evidence="2" id="KW-0472">Membrane</keyword>
<feature type="region of interest" description="Disordered" evidence="1">
    <location>
        <begin position="1"/>
        <end position="62"/>
    </location>
</feature>
<comment type="caution">
    <text evidence="3">The sequence shown here is derived from an EMBL/GenBank/DDBJ whole genome shotgun (WGS) entry which is preliminary data.</text>
</comment>
<gene>
    <name evidence="3" type="ORF">BP5796_09755</name>
</gene>
<dbReference type="Proteomes" id="UP000256328">
    <property type="component" value="Unassembled WGS sequence"/>
</dbReference>
<proteinExistence type="predicted"/>
<evidence type="ECO:0000313" key="3">
    <source>
        <dbReference type="EMBL" id="RDW67006.1"/>
    </source>
</evidence>
<protein>
    <submittedName>
        <fullName evidence="3">Uncharacterized protein</fullName>
    </submittedName>
</protein>
<organism evidence="3 4">
    <name type="scientific">Coleophoma crateriformis</name>
    <dbReference type="NCBI Taxonomy" id="565419"/>
    <lineage>
        <taxon>Eukaryota</taxon>
        <taxon>Fungi</taxon>
        <taxon>Dikarya</taxon>
        <taxon>Ascomycota</taxon>
        <taxon>Pezizomycotina</taxon>
        <taxon>Leotiomycetes</taxon>
        <taxon>Helotiales</taxon>
        <taxon>Dermateaceae</taxon>
        <taxon>Coleophoma</taxon>
    </lineage>
</organism>
<keyword evidence="2" id="KW-0812">Transmembrane</keyword>
<dbReference type="EMBL" id="PDLN01000014">
    <property type="protein sequence ID" value="RDW67006.1"/>
    <property type="molecule type" value="Genomic_DNA"/>
</dbReference>
<keyword evidence="4" id="KW-1185">Reference proteome</keyword>
<evidence type="ECO:0000256" key="2">
    <source>
        <dbReference type="SAM" id="Phobius"/>
    </source>
</evidence>
<dbReference type="OrthoDB" id="10474550at2759"/>
<feature type="compositionally biased region" description="Polar residues" evidence="1">
    <location>
        <begin position="1"/>
        <end position="13"/>
    </location>
</feature>
<keyword evidence="2" id="KW-1133">Transmembrane helix</keyword>
<evidence type="ECO:0000313" key="4">
    <source>
        <dbReference type="Proteomes" id="UP000256328"/>
    </source>
</evidence>
<dbReference type="AlphaFoldDB" id="A0A3D8QYX6"/>
<name>A0A3D8QYX6_9HELO</name>
<feature type="transmembrane region" description="Helical" evidence="2">
    <location>
        <begin position="85"/>
        <end position="103"/>
    </location>
</feature>
<accession>A0A3D8QYX6</accession>
<evidence type="ECO:0000256" key="1">
    <source>
        <dbReference type="SAM" id="MobiDB-lite"/>
    </source>
</evidence>
<reference evidence="3 4" key="1">
    <citation type="journal article" date="2018" name="IMA Fungus">
        <title>IMA Genome-F 9: Draft genome sequence of Annulohypoxylon stygium, Aspergillus mulundensis, Berkeleyomyces basicola (syn. Thielaviopsis basicola), Ceratocystis smalleyi, two Cercospora beticola strains, Coleophoma cylindrospora, Fusarium fracticaudum, Phialophora cf. hyalina, and Morchella septimelata.</title>
        <authorList>
            <person name="Wingfield B.D."/>
            <person name="Bills G.F."/>
            <person name="Dong Y."/>
            <person name="Huang W."/>
            <person name="Nel W.J."/>
            <person name="Swalarsk-Parry B.S."/>
            <person name="Vaghefi N."/>
            <person name="Wilken P.M."/>
            <person name="An Z."/>
            <person name="de Beer Z.W."/>
            <person name="De Vos L."/>
            <person name="Chen L."/>
            <person name="Duong T.A."/>
            <person name="Gao Y."/>
            <person name="Hammerbacher A."/>
            <person name="Kikkert J.R."/>
            <person name="Li Y."/>
            <person name="Li H."/>
            <person name="Li K."/>
            <person name="Li Q."/>
            <person name="Liu X."/>
            <person name="Ma X."/>
            <person name="Naidoo K."/>
            <person name="Pethybridge S.J."/>
            <person name="Sun J."/>
            <person name="Steenkamp E.T."/>
            <person name="van der Nest M.A."/>
            <person name="van Wyk S."/>
            <person name="Wingfield M.J."/>
            <person name="Xiong C."/>
            <person name="Yue Q."/>
            <person name="Zhang X."/>
        </authorList>
    </citation>
    <scope>NUCLEOTIDE SEQUENCE [LARGE SCALE GENOMIC DNA]</scope>
    <source>
        <strain evidence="3 4">BP5796</strain>
    </source>
</reference>
<sequence>MSNLNIPVSTQESRPAPEDHTNSRIAGSSPTVQASTSETPRAASSEPANMPNHNDLEAGLPARLPEPLSRRMLIDANAFYQEYKLGFQYVAGFIAITGLILEIRQSAMM</sequence>